<dbReference type="Gene3D" id="1.10.8.60">
    <property type="match status" value="1"/>
</dbReference>
<feature type="binding site" evidence="8">
    <location>
        <position position="166"/>
    </location>
    <ligand>
        <name>ATP</name>
        <dbReference type="ChEBI" id="CHEBI:30616"/>
    </ligand>
</feature>
<dbReference type="HOGENOM" id="CLU_026910_3_1_0"/>
<dbReference type="HAMAP" id="MF_00377">
    <property type="entry name" value="DnaA_bact"/>
    <property type="match status" value="1"/>
</dbReference>
<dbReference type="PANTHER" id="PTHR30050">
    <property type="entry name" value="CHROMOSOMAL REPLICATION INITIATOR PROTEIN DNAA"/>
    <property type="match status" value="1"/>
</dbReference>
<keyword evidence="6 8" id="KW-0446">Lipid-binding</keyword>
<dbReference type="PANTHER" id="PTHR30050:SF2">
    <property type="entry name" value="CHROMOSOMAL REPLICATION INITIATOR PROTEIN DNAA"/>
    <property type="match status" value="1"/>
</dbReference>
<evidence type="ECO:0000256" key="1">
    <source>
        <dbReference type="ARBA" id="ARBA00006583"/>
    </source>
</evidence>
<feature type="binding site" evidence="8">
    <location>
        <position position="168"/>
    </location>
    <ligand>
        <name>ATP</name>
        <dbReference type="ChEBI" id="CHEBI:30616"/>
    </ligand>
</feature>
<evidence type="ECO:0000313" key="14">
    <source>
        <dbReference type="EMBL" id="EFO80615.1"/>
    </source>
</evidence>
<comment type="subunit">
    <text evidence="8">Oligomerizes as a right-handed, spiral filament on DNA at oriC.</text>
</comment>
<dbReference type="eggNOG" id="COG0593">
    <property type="taxonomic scope" value="Bacteria"/>
</dbReference>
<evidence type="ECO:0000256" key="11">
    <source>
        <dbReference type="RuleBase" id="RU004227"/>
    </source>
</evidence>
<organism evidence="14 15">
    <name type="scientific">Oscillochloris trichoides DG-6</name>
    <dbReference type="NCBI Taxonomy" id="765420"/>
    <lineage>
        <taxon>Bacteria</taxon>
        <taxon>Bacillati</taxon>
        <taxon>Chloroflexota</taxon>
        <taxon>Chloroflexia</taxon>
        <taxon>Chloroflexales</taxon>
        <taxon>Chloroflexineae</taxon>
        <taxon>Oscillochloridaceae</taxon>
        <taxon>Oscillochloris</taxon>
    </lineage>
</organism>
<feature type="binding site" evidence="8">
    <location>
        <position position="169"/>
    </location>
    <ligand>
        <name>ATP</name>
        <dbReference type="ChEBI" id="CHEBI:30616"/>
    </ligand>
</feature>
<protein>
    <recommendedName>
        <fullName evidence="8 9">Chromosomal replication initiator protein DnaA</fullName>
    </recommendedName>
</protein>
<evidence type="ECO:0000313" key="15">
    <source>
        <dbReference type="Proteomes" id="UP000054010"/>
    </source>
</evidence>
<dbReference type="GO" id="GO:0003688">
    <property type="term" value="F:DNA replication origin binding"/>
    <property type="evidence" value="ECO:0007669"/>
    <property type="project" value="UniProtKB-UniRule"/>
</dbReference>
<comment type="domain">
    <text evidence="8">Domain I is involved in oligomerization and binding regulators, domain II is flexibile and of varying length in different bacteria, domain III forms the AAA+ region, while domain IV binds dsDNA.</text>
</comment>
<feature type="binding site" evidence="8">
    <location>
        <position position="170"/>
    </location>
    <ligand>
        <name>ATP</name>
        <dbReference type="ChEBI" id="CHEBI:30616"/>
    </ligand>
</feature>
<dbReference type="GO" id="GO:0006275">
    <property type="term" value="P:regulation of DNA replication"/>
    <property type="evidence" value="ECO:0007669"/>
    <property type="project" value="UniProtKB-UniRule"/>
</dbReference>
<evidence type="ECO:0000256" key="2">
    <source>
        <dbReference type="ARBA" id="ARBA00022490"/>
    </source>
</evidence>
<evidence type="ECO:0000259" key="12">
    <source>
        <dbReference type="SMART" id="SM00382"/>
    </source>
</evidence>
<dbReference type="GO" id="GO:0005524">
    <property type="term" value="F:ATP binding"/>
    <property type="evidence" value="ECO:0007669"/>
    <property type="project" value="UniProtKB-UniRule"/>
</dbReference>
<dbReference type="InterPro" id="IPR010921">
    <property type="entry name" value="Trp_repressor/repl_initiator"/>
</dbReference>
<dbReference type="SUPFAM" id="SSF48295">
    <property type="entry name" value="TrpR-like"/>
    <property type="match status" value="1"/>
</dbReference>
<keyword evidence="4 8" id="KW-0547">Nucleotide-binding</keyword>
<dbReference type="InterPro" id="IPR001957">
    <property type="entry name" value="Chromosome_initiator_DnaA"/>
</dbReference>
<proteinExistence type="inferred from homology"/>
<comment type="function">
    <text evidence="8 10">Plays an essential role in the initiation and regulation of chromosomal replication. ATP-DnaA binds to the origin of replication (oriC) to initiate formation of the DNA replication initiation complex once per cell cycle. Binds the DnaA box (a 9 base pair repeat at the origin) and separates the double-stranded (ds)DNA. Forms a right-handed helical filament on oriC DNA; dsDNA binds to the exterior of the filament while single-stranded (ss)DNA is stabiized in the filament's interior. The ATP-DnaA-oriC complex binds and stabilizes one strand of the AT-rich DNA unwinding element (DUE), permitting loading of DNA polymerase. After initiation quickly degrades to an ADP-DnaA complex that is not apt for DNA replication. Binds acidic phospholipids.</text>
</comment>
<dbReference type="CDD" id="cd00009">
    <property type="entry name" value="AAA"/>
    <property type="match status" value="1"/>
</dbReference>
<comment type="subcellular location">
    <subcellularLocation>
        <location evidence="8">Cytoplasm</location>
    </subcellularLocation>
</comment>
<dbReference type="FunFam" id="1.10.8.60:FF:000003">
    <property type="entry name" value="Chromosomal replication initiator protein DnaA"/>
    <property type="match status" value="1"/>
</dbReference>
<feature type="domain" description="Chromosomal replication initiator DnaA C-terminal" evidence="13">
    <location>
        <begin position="367"/>
        <end position="436"/>
    </location>
</feature>
<keyword evidence="5 8" id="KW-0067">ATP-binding</keyword>
<dbReference type="EMBL" id="ADVR01000048">
    <property type="protein sequence ID" value="EFO80615.1"/>
    <property type="molecule type" value="Genomic_DNA"/>
</dbReference>
<comment type="caution">
    <text evidence="14">The sequence shown here is derived from an EMBL/GenBank/DDBJ whole genome shotgun (WGS) entry which is preliminary data.</text>
</comment>
<evidence type="ECO:0000256" key="6">
    <source>
        <dbReference type="ARBA" id="ARBA00023121"/>
    </source>
</evidence>
<feature type="domain" description="AAA+ ATPase" evidence="12">
    <location>
        <begin position="155"/>
        <end position="283"/>
    </location>
</feature>
<dbReference type="Proteomes" id="UP000054010">
    <property type="component" value="Unassembled WGS sequence"/>
</dbReference>
<reference evidence="14 15" key="1">
    <citation type="journal article" date="2011" name="J. Bacteriol.">
        <title>Draft genome sequence of the anoxygenic filamentous phototrophic bacterium Oscillochloris trichoides subsp. DG-6.</title>
        <authorList>
            <person name="Kuznetsov B.B."/>
            <person name="Ivanovsky R.N."/>
            <person name="Keppen O.I."/>
            <person name="Sukhacheva M.V."/>
            <person name="Bumazhkin B.K."/>
            <person name="Patutina E.O."/>
            <person name="Beletsky A.V."/>
            <person name="Mardanov A.V."/>
            <person name="Baslerov R.V."/>
            <person name="Panteleeva A.N."/>
            <person name="Kolganova T.V."/>
            <person name="Ravin N.V."/>
            <person name="Skryabin K.G."/>
        </authorList>
    </citation>
    <scope>NUCLEOTIDE SEQUENCE [LARGE SCALE GENOMIC DNA]</scope>
    <source>
        <strain evidence="14 15">DG-6</strain>
    </source>
</reference>
<evidence type="ECO:0000256" key="7">
    <source>
        <dbReference type="ARBA" id="ARBA00023125"/>
    </source>
</evidence>
<dbReference type="AlphaFoldDB" id="E1IE04"/>
<dbReference type="CDD" id="cd06571">
    <property type="entry name" value="Bac_DnaA_C"/>
    <property type="match status" value="1"/>
</dbReference>
<dbReference type="InterPro" id="IPR013159">
    <property type="entry name" value="DnaA_C"/>
</dbReference>
<accession>E1IE04</accession>
<dbReference type="SUPFAM" id="SSF52540">
    <property type="entry name" value="P-loop containing nucleoside triphosphate hydrolases"/>
    <property type="match status" value="1"/>
</dbReference>
<dbReference type="GO" id="GO:0006270">
    <property type="term" value="P:DNA replication initiation"/>
    <property type="evidence" value="ECO:0007669"/>
    <property type="project" value="UniProtKB-UniRule"/>
</dbReference>
<dbReference type="SMART" id="SM00760">
    <property type="entry name" value="Bac_DnaA_C"/>
    <property type="match status" value="1"/>
</dbReference>
<dbReference type="GO" id="GO:0005886">
    <property type="term" value="C:plasma membrane"/>
    <property type="evidence" value="ECO:0007669"/>
    <property type="project" value="TreeGrafter"/>
</dbReference>
<name>E1IE04_9CHLR</name>
<dbReference type="InterPro" id="IPR018312">
    <property type="entry name" value="Chromosome_initiator_DnaA_CS"/>
</dbReference>
<dbReference type="Pfam" id="PF00308">
    <property type="entry name" value="Bac_DnaA"/>
    <property type="match status" value="1"/>
</dbReference>
<evidence type="ECO:0000259" key="13">
    <source>
        <dbReference type="SMART" id="SM00760"/>
    </source>
</evidence>
<keyword evidence="2 8" id="KW-0963">Cytoplasm</keyword>
<evidence type="ECO:0000256" key="3">
    <source>
        <dbReference type="ARBA" id="ARBA00022705"/>
    </source>
</evidence>
<dbReference type="InterPro" id="IPR020591">
    <property type="entry name" value="Chromosome_initiator_DnaA-like"/>
</dbReference>
<evidence type="ECO:0000256" key="9">
    <source>
        <dbReference type="NCBIfam" id="TIGR00362"/>
    </source>
</evidence>
<evidence type="ECO:0000256" key="10">
    <source>
        <dbReference type="RuleBase" id="RU000577"/>
    </source>
</evidence>
<dbReference type="GO" id="GO:0005737">
    <property type="term" value="C:cytoplasm"/>
    <property type="evidence" value="ECO:0007669"/>
    <property type="project" value="UniProtKB-SubCell"/>
</dbReference>
<evidence type="ECO:0000256" key="4">
    <source>
        <dbReference type="ARBA" id="ARBA00022741"/>
    </source>
</evidence>
<keyword evidence="15" id="KW-1185">Reference proteome</keyword>
<dbReference type="InterPro" id="IPR038454">
    <property type="entry name" value="DnaA_N_sf"/>
</dbReference>
<dbReference type="FunFam" id="3.40.50.300:FF:000150">
    <property type="entry name" value="Chromosomal replication initiator protein DnaA"/>
    <property type="match status" value="1"/>
</dbReference>
<dbReference type="InterPro" id="IPR003593">
    <property type="entry name" value="AAA+_ATPase"/>
</dbReference>
<dbReference type="Gene3D" id="3.30.300.180">
    <property type="match status" value="1"/>
</dbReference>
<comment type="similarity">
    <text evidence="1 8 11">Belongs to the DnaA family.</text>
</comment>
<dbReference type="PRINTS" id="PR00051">
    <property type="entry name" value="DNAA"/>
</dbReference>
<gene>
    <name evidence="8" type="primary">dnaA</name>
    <name evidence="14" type="ORF">OSCT_1555</name>
</gene>
<keyword evidence="7 8" id="KW-0238">DNA-binding</keyword>
<dbReference type="SMART" id="SM00382">
    <property type="entry name" value="AAA"/>
    <property type="match status" value="1"/>
</dbReference>
<dbReference type="Gene3D" id="1.10.1750.10">
    <property type="match status" value="1"/>
</dbReference>
<dbReference type="PROSITE" id="PS01008">
    <property type="entry name" value="DNAA"/>
    <property type="match status" value="1"/>
</dbReference>
<keyword evidence="3 8" id="KW-0235">DNA replication</keyword>
<dbReference type="InterPro" id="IPR013317">
    <property type="entry name" value="DnaA_dom"/>
</dbReference>
<evidence type="ECO:0000256" key="8">
    <source>
        <dbReference type="HAMAP-Rule" id="MF_00377"/>
    </source>
</evidence>
<dbReference type="GO" id="GO:0008289">
    <property type="term" value="F:lipid binding"/>
    <property type="evidence" value="ECO:0007669"/>
    <property type="project" value="UniProtKB-KW"/>
</dbReference>
<dbReference type="Pfam" id="PF08299">
    <property type="entry name" value="Bac_DnaA_C"/>
    <property type="match status" value="1"/>
</dbReference>
<dbReference type="Gene3D" id="3.40.50.300">
    <property type="entry name" value="P-loop containing nucleotide triphosphate hydrolases"/>
    <property type="match status" value="1"/>
</dbReference>
<feature type="region of interest" description="Domain IV, binds dsDNA" evidence="8">
    <location>
        <begin position="339"/>
        <end position="462"/>
    </location>
</feature>
<dbReference type="NCBIfam" id="TIGR00362">
    <property type="entry name" value="DnaA"/>
    <property type="match status" value="1"/>
</dbReference>
<feature type="region of interest" description="Domain III, AAA+ region" evidence="8">
    <location>
        <begin position="122"/>
        <end position="338"/>
    </location>
</feature>
<dbReference type="InterPro" id="IPR027417">
    <property type="entry name" value="P-loop_NTPase"/>
</dbReference>
<feature type="region of interest" description="Domain I, interacts with DnaA modulators" evidence="8">
    <location>
        <begin position="1"/>
        <end position="102"/>
    </location>
</feature>
<dbReference type="STRING" id="765420.OSCT_1555"/>
<dbReference type="OrthoDB" id="9807019at2"/>
<sequence length="462" mass="51719">MNLTQIWQAALGAIQLQTSRQDYETWLRGTTLLALDGGLATVGTTSTFHKEGLENRFMAPVRRSLGDVVGYPVQVRVVIANGTANRIENYGPLLELASNSEESESSDRAVQLDLSSAMRTGMLNPKYTFSRFIVGSSNRLAHAACLAVADNPGQHYNPLFLYGGVGLGKTHLLHAIGNYVLDRDPEINVLYVSSEKFTNDMINAIRRQQTEEFRMRYRNIDVLLVDDIQFIAGKEGTQEEFFHTFNTLHSAAKHIVISSDKPPKAIPTLEERLRSRFEWGLIADIQPPDLETRTAILRTKGEQMNVEIPNEVIDFLAHKVQSNIRELEGSLNRVAAFAEQHGLPINVEVATSALADLLGSARRRRITPDQVILAVSEHFGVDLRILQGRGRSRNIVVPRQVAMYLLREETECSLVDIGKLLGGRDHTTVMYGCDKISEEINTDNRLRNEVLSIRERLYNQAA</sequence>
<comment type="caution">
    <text evidence="8">Lacks conserved residue(s) required for the propagation of feature annotation.</text>
</comment>
<evidence type="ECO:0000256" key="5">
    <source>
        <dbReference type="ARBA" id="ARBA00022840"/>
    </source>
</evidence>